<gene>
    <name evidence="2" type="ORF">AAG570_008565</name>
</gene>
<keyword evidence="3" id="KW-1185">Reference proteome</keyword>
<dbReference type="Gene3D" id="1.10.238.20">
    <property type="entry name" value="Pheromone/general odorant binding protein domain"/>
    <property type="match status" value="1"/>
</dbReference>
<keyword evidence="1" id="KW-0732">Signal</keyword>
<evidence type="ECO:0000256" key="1">
    <source>
        <dbReference type="SAM" id="SignalP"/>
    </source>
</evidence>
<protein>
    <submittedName>
        <fullName evidence="2">Uncharacterized protein</fullName>
    </submittedName>
</protein>
<evidence type="ECO:0000313" key="2">
    <source>
        <dbReference type="EMBL" id="KAL1138502.1"/>
    </source>
</evidence>
<dbReference type="Pfam" id="PF01395">
    <property type="entry name" value="PBP_GOBP"/>
    <property type="match status" value="1"/>
</dbReference>
<reference evidence="2 3" key="1">
    <citation type="submission" date="2024-07" db="EMBL/GenBank/DDBJ databases">
        <title>Chromosome-level genome assembly of the water stick insect Ranatra chinensis (Heteroptera: Nepidae).</title>
        <authorList>
            <person name="Liu X."/>
        </authorList>
    </citation>
    <scope>NUCLEOTIDE SEQUENCE [LARGE SCALE GENOMIC DNA]</scope>
    <source>
        <strain evidence="2">Cailab_2021Rc</strain>
        <tissue evidence="2">Muscle</tissue>
    </source>
</reference>
<dbReference type="SUPFAM" id="SSF47565">
    <property type="entry name" value="Insect pheromone/odorant-binding proteins"/>
    <property type="match status" value="1"/>
</dbReference>
<feature type="chain" id="PRO_5044869691" evidence="1">
    <location>
        <begin position="23"/>
        <end position="230"/>
    </location>
</feature>
<dbReference type="EMBL" id="JBFDAA010000003">
    <property type="protein sequence ID" value="KAL1138502.1"/>
    <property type="molecule type" value="Genomic_DNA"/>
</dbReference>
<comment type="caution">
    <text evidence="2">The sequence shown here is derived from an EMBL/GenBank/DDBJ whole genome shotgun (WGS) entry which is preliminary data.</text>
</comment>
<evidence type="ECO:0000313" key="3">
    <source>
        <dbReference type="Proteomes" id="UP001558652"/>
    </source>
</evidence>
<dbReference type="InterPro" id="IPR006170">
    <property type="entry name" value="PBP/GOBP"/>
</dbReference>
<name>A0ABD0Z464_9HEMI</name>
<organism evidence="2 3">
    <name type="scientific">Ranatra chinensis</name>
    <dbReference type="NCBI Taxonomy" id="642074"/>
    <lineage>
        <taxon>Eukaryota</taxon>
        <taxon>Metazoa</taxon>
        <taxon>Ecdysozoa</taxon>
        <taxon>Arthropoda</taxon>
        <taxon>Hexapoda</taxon>
        <taxon>Insecta</taxon>
        <taxon>Pterygota</taxon>
        <taxon>Neoptera</taxon>
        <taxon>Paraneoptera</taxon>
        <taxon>Hemiptera</taxon>
        <taxon>Heteroptera</taxon>
        <taxon>Panheteroptera</taxon>
        <taxon>Nepomorpha</taxon>
        <taxon>Nepidae</taxon>
        <taxon>Ranatrinae</taxon>
        <taxon>Ranatra</taxon>
    </lineage>
</organism>
<sequence>MHLKTSLTVACLIYLAIGNAHGGDTFLSGSVDRNSGSFESVAKRKLDDTLIGDHNNGRNVRGTYGVNKINAGDFEGTDSKVKLKNNKINLSMVKSQLTRMLEPELARRLMAAFESCKETPGEEGCELAFNFTKCLYEADKEVQCELDESITESIMKLKTTCKQKFDVKAGFVGPNHFWTNRHFSWYCMGRCAMDYVQVSTAEDGDWPKSARINELKARDDRPWHAMCLNS</sequence>
<dbReference type="AlphaFoldDB" id="A0ABD0Z464"/>
<proteinExistence type="predicted"/>
<accession>A0ABD0Z464</accession>
<dbReference type="InterPro" id="IPR036728">
    <property type="entry name" value="PBP_GOBP_sf"/>
</dbReference>
<dbReference type="Proteomes" id="UP001558652">
    <property type="component" value="Unassembled WGS sequence"/>
</dbReference>
<feature type="signal peptide" evidence="1">
    <location>
        <begin position="1"/>
        <end position="22"/>
    </location>
</feature>